<dbReference type="EC" id="3.1.3.16" evidence="1"/>
<keyword evidence="1" id="KW-0378">Hydrolase</keyword>
<dbReference type="GO" id="GO:0033192">
    <property type="term" value="F:calmodulin-dependent protein phosphatase activity"/>
    <property type="evidence" value="ECO:0007669"/>
    <property type="project" value="InterPro"/>
</dbReference>
<dbReference type="Proteomes" id="UP000683925">
    <property type="component" value="Unassembled WGS sequence"/>
</dbReference>
<comment type="caution">
    <text evidence="4">The sequence shown here is derived from an EMBL/GenBank/DDBJ whole genome shotgun (WGS) entry which is preliminary data.</text>
</comment>
<dbReference type="InterPro" id="IPR004843">
    <property type="entry name" value="Calcineurin-like_PHP"/>
</dbReference>
<gene>
    <name evidence="4" type="ORF">POCTA_138.1.T0580199</name>
</gene>
<reference evidence="4" key="1">
    <citation type="submission" date="2021-01" db="EMBL/GenBank/DDBJ databases">
        <authorList>
            <consortium name="Genoscope - CEA"/>
            <person name="William W."/>
        </authorList>
    </citation>
    <scope>NUCLEOTIDE SEQUENCE</scope>
</reference>
<dbReference type="OrthoDB" id="10302826at2759"/>
<name>A0A8S1V2E4_PAROT</name>
<dbReference type="SMART" id="SM00156">
    <property type="entry name" value="PP2Ac"/>
    <property type="match status" value="1"/>
</dbReference>
<evidence type="ECO:0000256" key="1">
    <source>
        <dbReference type="RuleBase" id="RU004273"/>
    </source>
</evidence>
<feature type="domain" description="Serine/threonine specific protein phosphatases" evidence="3">
    <location>
        <begin position="695"/>
        <end position="700"/>
    </location>
</feature>
<evidence type="ECO:0000313" key="5">
    <source>
        <dbReference type="Proteomes" id="UP000683925"/>
    </source>
</evidence>
<accession>A0A8S1V2E4</accession>
<keyword evidence="5" id="KW-1185">Reference proteome</keyword>
<proteinExistence type="inferred from homology"/>
<dbReference type="GO" id="GO:0097720">
    <property type="term" value="P:calcineurin-mediated signaling"/>
    <property type="evidence" value="ECO:0007669"/>
    <property type="project" value="InterPro"/>
</dbReference>
<keyword evidence="2" id="KW-0175">Coiled coil</keyword>
<dbReference type="OMA" id="HIQQEQW"/>
<dbReference type="InterPro" id="IPR006186">
    <property type="entry name" value="Ser/Thr-sp_prot-phosphatase"/>
</dbReference>
<comment type="catalytic activity">
    <reaction evidence="1">
        <text>O-phospho-L-threonyl-[protein] + H2O = L-threonyl-[protein] + phosphate</text>
        <dbReference type="Rhea" id="RHEA:47004"/>
        <dbReference type="Rhea" id="RHEA-COMP:11060"/>
        <dbReference type="Rhea" id="RHEA-COMP:11605"/>
        <dbReference type="ChEBI" id="CHEBI:15377"/>
        <dbReference type="ChEBI" id="CHEBI:30013"/>
        <dbReference type="ChEBI" id="CHEBI:43474"/>
        <dbReference type="ChEBI" id="CHEBI:61977"/>
        <dbReference type="EC" id="3.1.3.16"/>
    </reaction>
</comment>
<dbReference type="PROSITE" id="PS00125">
    <property type="entry name" value="SER_THR_PHOSPHATASE"/>
    <property type="match status" value="1"/>
</dbReference>
<dbReference type="InterPro" id="IPR043360">
    <property type="entry name" value="PP2B"/>
</dbReference>
<dbReference type="PANTHER" id="PTHR45673">
    <property type="entry name" value="SERINE/THREONINE-PROTEIN PHOSPHATASE 2B CATALYTIC SUBUNIT 1-RELATED"/>
    <property type="match status" value="1"/>
</dbReference>
<sequence length="727" mass="84455">MKQNNYKTSQVDLSSIAEQSNTQSDVELEQIDMAKMNCYEYYTAIDPISTQVFQIEGEHHIKELFNRLIKKVIEKAQENEILRKLPTVSATNSLSLLVMPLVQAFCKPENPNQDIQSGGLGEDFEPFHIQQEQWLTSKINMEIKPEIRPNTCQTSSPMTFARSKVFDQTQTIKEKKQLDPLPIDLVDPLDISITEEQLRNEKERQTKEKLELNEAEKRRKLKEEKEEQLKYELMAKDKKSKQYTYDYDGKLISVNLAKGTKLPPPASTLGSKFEEDQTAKVNPKKKYNKVPWNNKKTDDEKDKEKDTFKFNQIAPLVVENMNLQPGIVVIHEGRIKEGTRPNTVDLQNMNNPTLRMARNEYLSLTQQMNSSINHNVQIKAEDKPIKEIDKGKGFNYDRLKRLSQQSNNQLGVIKINSTKIFEQLAQAFFEEPEELPKIINQQTSKSSQENTLKGVKSPIDQFNLSLYKNNIVGKDQQSEIGINYEKLKTLKANSRFEILNRFKIQQTKRKKNVIGIKHPSYCEELKKLQIMITFVVYILLTRSVINYFIKIMELLRDPSHDRVVKTLKPPPHHPLSRQLMFPEKLKNKPDWRLLLDHLSKEGRIAKEELFKLVQECNKIFKNEGNLIYLHDPLTVVGDIHGQYYDLIKMFDVGGNVETTKYLFLGDFVDRGSFSIEVIVLVYAIKINFPNTVFFLRGNHECRQLTSFFNFKDECIQKKTLSSRPLQV</sequence>
<dbReference type="EMBL" id="CAJJDP010000057">
    <property type="protein sequence ID" value="CAD8171568.1"/>
    <property type="molecule type" value="Genomic_DNA"/>
</dbReference>
<evidence type="ECO:0000259" key="3">
    <source>
        <dbReference type="PROSITE" id="PS00125"/>
    </source>
</evidence>
<evidence type="ECO:0000313" key="4">
    <source>
        <dbReference type="EMBL" id="CAD8171568.1"/>
    </source>
</evidence>
<protein>
    <recommendedName>
        <fullName evidence="1">Serine/threonine-protein phosphatase</fullName>
        <ecNumber evidence="1">3.1.3.16</ecNumber>
    </recommendedName>
</protein>
<feature type="coiled-coil region" evidence="2">
    <location>
        <begin position="193"/>
        <end position="232"/>
    </location>
</feature>
<organism evidence="4 5">
    <name type="scientific">Paramecium octaurelia</name>
    <dbReference type="NCBI Taxonomy" id="43137"/>
    <lineage>
        <taxon>Eukaryota</taxon>
        <taxon>Sar</taxon>
        <taxon>Alveolata</taxon>
        <taxon>Ciliophora</taxon>
        <taxon>Intramacronucleata</taxon>
        <taxon>Oligohymenophorea</taxon>
        <taxon>Peniculida</taxon>
        <taxon>Parameciidae</taxon>
        <taxon>Paramecium</taxon>
    </lineage>
</organism>
<dbReference type="Pfam" id="PF00149">
    <property type="entry name" value="Metallophos"/>
    <property type="match status" value="1"/>
</dbReference>
<dbReference type="AlphaFoldDB" id="A0A8S1V2E4"/>
<comment type="similarity">
    <text evidence="1">Belongs to the PPP phosphatase family.</text>
</comment>
<evidence type="ECO:0000256" key="2">
    <source>
        <dbReference type="SAM" id="Coils"/>
    </source>
</evidence>